<keyword evidence="3" id="KW-0234">DNA repair</keyword>
<dbReference type="SUPFAM" id="SSF52980">
    <property type="entry name" value="Restriction endonuclease-like"/>
    <property type="match status" value="1"/>
</dbReference>
<dbReference type="GO" id="GO:0006281">
    <property type="term" value="P:DNA repair"/>
    <property type="evidence" value="ECO:0007669"/>
    <property type="project" value="UniProtKB-KW"/>
</dbReference>
<evidence type="ECO:0000256" key="2">
    <source>
        <dbReference type="ARBA" id="ARBA00022806"/>
    </source>
</evidence>
<dbReference type="Pfam" id="PF12705">
    <property type="entry name" value="PDDEXK_1"/>
    <property type="match status" value="1"/>
</dbReference>
<dbReference type="Proteomes" id="UP000199025">
    <property type="component" value="Unassembled WGS sequence"/>
</dbReference>
<evidence type="ECO:0000256" key="3">
    <source>
        <dbReference type="ARBA" id="ARBA00023204"/>
    </source>
</evidence>
<evidence type="ECO:0000256" key="4">
    <source>
        <dbReference type="SAM" id="MobiDB-lite"/>
    </source>
</evidence>
<feature type="compositionally biased region" description="Pro residues" evidence="4">
    <location>
        <begin position="302"/>
        <end position="311"/>
    </location>
</feature>
<dbReference type="GO" id="GO:0004386">
    <property type="term" value="F:helicase activity"/>
    <property type="evidence" value="ECO:0007669"/>
    <property type="project" value="UniProtKB-KW"/>
</dbReference>
<evidence type="ECO:0000313" key="6">
    <source>
        <dbReference type="EMBL" id="SFI58650.1"/>
    </source>
</evidence>
<feature type="region of interest" description="Disordered" evidence="4">
    <location>
        <begin position="300"/>
        <end position="322"/>
    </location>
</feature>
<proteinExistence type="predicted"/>
<keyword evidence="6" id="KW-0540">Nuclease</keyword>
<evidence type="ECO:0000259" key="5">
    <source>
        <dbReference type="Pfam" id="PF12705"/>
    </source>
</evidence>
<accession>A0A1I3JEV4</accession>
<dbReference type="EMBL" id="FORP01000001">
    <property type="protein sequence ID" value="SFI58650.1"/>
    <property type="molecule type" value="Genomic_DNA"/>
</dbReference>
<keyword evidence="7" id="KW-1185">Reference proteome</keyword>
<keyword evidence="2" id="KW-0547">Nucleotide-binding</keyword>
<reference evidence="6 7" key="1">
    <citation type="submission" date="2016-10" db="EMBL/GenBank/DDBJ databases">
        <authorList>
            <person name="de Groot N.N."/>
        </authorList>
    </citation>
    <scope>NUCLEOTIDE SEQUENCE [LARGE SCALE GENOMIC DNA]</scope>
    <source>
        <strain evidence="6 7">DSM 44468</strain>
    </source>
</reference>
<name>A0A1I3JEV4_9PSEU</name>
<dbReference type="AlphaFoldDB" id="A0A1I3JEV4"/>
<keyword evidence="6" id="KW-0269">Exonuclease</keyword>
<feature type="region of interest" description="Disordered" evidence="4">
    <location>
        <begin position="32"/>
        <end position="54"/>
    </location>
</feature>
<protein>
    <submittedName>
        <fullName evidence="6">Putative RecB family exonuclease</fullName>
    </submittedName>
</protein>
<dbReference type="STRING" id="115433.SAMN05421835_101105"/>
<dbReference type="InterPro" id="IPR011604">
    <property type="entry name" value="PDDEXK-like_dom_sf"/>
</dbReference>
<dbReference type="Gene3D" id="3.90.320.10">
    <property type="match status" value="1"/>
</dbReference>
<keyword evidence="6" id="KW-0378">Hydrolase</keyword>
<dbReference type="InterPro" id="IPR011335">
    <property type="entry name" value="Restrct_endonuc-II-like"/>
</dbReference>
<sequence>MTAPARRAPSVARQELSVVCLRVQGMAEIATEPSGPEAATATAVRRPALSPSRASDFKQCPLLYRFRAVDRLPELPTKAQLRGTLVHSVLERLFALPQPDRLPERAKELLAPAWEELSGERPEWAELFAGQEPGQVADWLGGAEKLLDSYFALEDPRRLQPEACELHVEIELDSGVRLRGYVDRLDVAPTGEIRVVDYKTGAAPREIGEAKAMFQMKFYAVVLWRLRGVVPRQLKLMYLTDGQSLAYTPDEAELRRFERTLEAIWQAILRAGKTGDFRPNPGRLCDWCAHQSLCPSFGGTPPEYPGWPEPDPGVETLLDRAD</sequence>
<keyword evidence="1" id="KW-0227">DNA damage</keyword>
<dbReference type="InterPro" id="IPR038726">
    <property type="entry name" value="PDDEXK_AddAB-type"/>
</dbReference>
<organism evidence="6 7">
    <name type="scientific">Amycolatopsis sacchari</name>
    <dbReference type="NCBI Taxonomy" id="115433"/>
    <lineage>
        <taxon>Bacteria</taxon>
        <taxon>Bacillati</taxon>
        <taxon>Actinomycetota</taxon>
        <taxon>Actinomycetes</taxon>
        <taxon>Pseudonocardiales</taxon>
        <taxon>Pseudonocardiaceae</taxon>
        <taxon>Amycolatopsis</taxon>
    </lineage>
</organism>
<gene>
    <name evidence="6" type="ORF">SAMN05421835_101105</name>
</gene>
<evidence type="ECO:0000256" key="1">
    <source>
        <dbReference type="ARBA" id="ARBA00022763"/>
    </source>
</evidence>
<feature type="domain" description="PD-(D/E)XK endonuclease-like" evidence="5">
    <location>
        <begin position="49"/>
        <end position="295"/>
    </location>
</feature>
<keyword evidence="2" id="KW-0347">Helicase</keyword>
<evidence type="ECO:0000313" key="7">
    <source>
        <dbReference type="Proteomes" id="UP000199025"/>
    </source>
</evidence>
<keyword evidence="2" id="KW-0067">ATP-binding</keyword>
<dbReference type="GO" id="GO:0004527">
    <property type="term" value="F:exonuclease activity"/>
    <property type="evidence" value="ECO:0007669"/>
    <property type="project" value="UniProtKB-KW"/>
</dbReference>